<evidence type="ECO:0000313" key="3">
    <source>
        <dbReference type="Proteomes" id="UP001474421"/>
    </source>
</evidence>
<dbReference type="InterPro" id="IPR036465">
    <property type="entry name" value="vWFA_dom_sf"/>
</dbReference>
<dbReference type="PANTHER" id="PTHR24020:SF87">
    <property type="entry name" value="COLLAGEN ALPHA-1(VI) CHAIN-LIKE"/>
    <property type="match status" value="1"/>
</dbReference>
<dbReference type="Gene3D" id="3.40.50.410">
    <property type="entry name" value="von Willebrand factor, type A domain"/>
    <property type="match status" value="1"/>
</dbReference>
<organism evidence="2 3">
    <name type="scientific">Crotalus adamanteus</name>
    <name type="common">Eastern diamondback rattlesnake</name>
    <dbReference type="NCBI Taxonomy" id="8729"/>
    <lineage>
        <taxon>Eukaryota</taxon>
        <taxon>Metazoa</taxon>
        <taxon>Chordata</taxon>
        <taxon>Craniata</taxon>
        <taxon>Vertebrata</taxon>
        <taxon>Euteleostomi</taxon>
        <taxon>Lepidosauria</taxon>
        <taxon>Squamata</taxon>
        <taxon>Bifurcata</taxon>
        <taxon>Unidentata</taxon>
        <taxon>Episquamata</taxon>
        <taxon>Toxicofera</taxon>
        <taxon>Serpentes</taxon>
        <taxon>Colubroidea</taxon>
        <taxon>Viperidae</taxon>
        <taxon>Crotalinae</taxon>
        <taxon>Crotalus</taxon>
    </lineage>
</organism>
<sequence length="105" mass="11952">MQFSGDFREHFNFKSQDPAHLVMEVKQLHGWTKTATAIRRVVELFIARKGSRIEATKVLIVITDGSKSRDDAEYWEVIPEAEEAGIIRYAIGVRIFLGAPVTKFD</sequence>
<feature type="domain" description="VWFA" evidence="1">
    <location>
        <begin position="30"/>
        <end position="93"/>
    </location>
</feature>
<dbReference type="Pfam" id="PF00092">
    <property type="entry name" value="VWA"/>
    <property type="match status" value="1"/>
</dbReference>
<evidence type="ECO:0000313" key="2">
    <source>
        <dbReference type="EMBL" id="KAK9397638.1"/>
    </source>
</evidence>
<proteinExistence type="predicted"/>
<dbReference type="InterPro" id="IPR002035">
    <property type="entry name" value="VWF_A"/>
</dbReference>
<dbReference type="SUPFAM" id="SSF53300">
    <property type="entry name" value="vWA-like"/>
    <property type="match status" value="1"/>
</dbReference>
<dbReference type="PANTHER" id="PTHR24020">
    <property type="entry name" value="COLLAGEN ALPHA"/>
    <property type="match status" value="1"/>
</dbReference>
<dbReference type="InterPro" id="IPR050525">
    <property type="entry name" value="ECM_Assembly_Org"/>
</dbReference>
<accession>A0AAW1B7W3</accession>
<dbReference type="EMBL" id="JAOTOJ010000008">
    <property type="protein sequence ID" value="KAK9397638.1"/>
    <property type="molecule type" value="Genomic_DNA"/>
</dbReference>
<comment type="caution">
    <text evidence="2">The sequence shown here is derived from an EMBL/GenBank/DDBJ whole genome shotgun (WGS) entry which is preliminary data.</text>
</comment>
<gene>
    <name evidence="2" type="ORF">NXF25_020999</name>
</gene>
<keyword evidence="3" id="KW-1185">Reference proteome</keyword>
<name>A0AAW1B7W3_CROAD</name>
<protein>
    <recommendedName>
        <fullName evidence="1">VWFA domain-containing protein</fullName>
    </recommendedName>
</protein>
<dbReference type="Proteomes" id="UP001474421">
    <property type="component" value="Unassembled WGS sequence"/>
</dbReference>
<dbReference type="AlphaFoldDB" id="A0AAW1B7W3"/>
<reference evidence="2 3" key="1">
    <citation type="journal article" date="2024" name="Proc. Natl. Acad. Sci. U.S.A.">
        <title>The genetic regulatory architecture and epigenomic basis for age-related changes in rattlesnake venom.</title>
        <authorList>
            <person name="Hogan M.P."/>
            <person name="Holding M.L."/>
            <person name="Nystrom G.S."/>
            <person name="Colston T.J."/>
            <person name="Bartlett D.A."/>
            <person name="Mason A.J."/>
            <person name="Ellsworth S.A."/>
            <person name="Rautsaw R.M."/>
            <person name="Lawrence K.C."/>
            <person name="Strickland J.L."/>
            <person name="He B."/>
            <person name="Fraser P."/>
            <person name="Margres M.J."/>
            <person name="Gilbert D.M."/>
            <person name="Gibbs H.L."/>
            <person name="Parkinson C.L."/>
            <person name="Rokyta D.R."/>
        </authorList>
    </citation>
    <scope>NUCLEOTIDE SEQUENCE [LARGE SCALE GENOMIC DNA]</scope>
    <source>
        <strain evidence="2">DRR0105</strain>
    </source>
</reference>
<dbReference type="PROSITE" id="PS50234">
    <property type="entry name" value="VWFA"/>
    <property type="match status" value="1"/>
</dbReference>
<evidence type="ECO:0000259" key="1">
    <source>
        <dbReference type="PROSITE" id="PS50234"/>
    </source>
</evidence>